<dbReference type="EMBL" id="JBHSUS010000001">
    <property type="protein sequence ID" value="MFC6440614.1"/>
    <property type="molecule type" value="Genomic_DNA"/>
</dbReference>
<sequence>MQNKYIVAFILVVVTALCGFFELPFWLSTVLILIVYLGAQFLLIDGQSQQAEVATQGISSQTSSRAQNAQPMAESTSRIAIGSATVSHFVDKLSNVLAEQVRSVGTISQMVSVLEKDNHGLLSDADLAQSRMLTAEENTKKSAALLKTMVEKQHRLEGQISDTSEHLHKLQDRIGNIVAILNTINQLADQTNMLALNAAIEAARAGDQGRGFAVVADEVRDLAKRTTEATQGIEDVIKEINIGSENAVKAMSDVATQGADIAQSIDQVVDSMQVSAENAVIAAQAMNNVRDTVHSHSNSNSTINEAVNLLHTSVSGIEHDLHEVSEKAAQVSLQTEGIFRFLANFDVQDRNAKIREVAISAAATIADNFEQALKSGRISESQLFDSQYQPIANTDPIKYSTQFDKFTDEILPSIQEPILQQHDFIVYAGAVDRNGYFPTHNKKFSQPLTGNKDIDLVNNRTKRIFNDPTGKRCGANQEKFLLQTYKRDTGEVMHDLSAPIFVRGKHWGNIRIGYHPEQ</sequence>
<protein>
    <submittedName>
        <fullName evidence="6">Methyl-accepting chemotaxis protein</fullName>
    </submittedName>
</protein>
<name>A0ABW1XPN4_9ALTE</name>
<reference evidence="7" key="1">
    <citation type="journal article" date="2019" name="Int. J. Syst. Evol. Microbiol.">
        <title>The Global Catalogue of Microorganisms (GCM) 10K type strain sequencing project: providing services to taxonomists for standard genome sequencing and annotation.</title>
        <authorList>
            <consortium name="The Broad Institute Genomics Platform"/>
            <consortium name="The Broad Institute Genome Sequencing Center for Infectious Disease"/>
            <person name="Wu L."/>
            <person name="Ma J."/>
        </authorList>
    </citation>
    <scope>NUCLEOTIDE SEQUENCE [LARGE SCALE GENOMIC DNA]</scope>
    <source>
        <strain evidence="7">CGMCC 1.16031</strain>
    </source>
</reference>
<evidence type="ECO:0000256" key="4">
    <source>
        <dbReference type="SAM" id="Phobius"/>
    </source>
</evidence>
<evidence type="ECO:0000313" key="6">
    <source>
        <dbReference type="EMBL" id="MFC6440614.1"/>
    </source>
</evidence>
<dbReference type="PANTHER" id="PTHR32089:SF112">
    <property type="entry name" value="LYSOZYME-LIKE PROTEIN-RELATED"/>
    <property type="match status" value="1"/>
</dbReference>
<evidence type="ECO:0000259" key="5">
    <source>
        <dbReference type="PROSITE" id="PS50111"/>
    </source>
</evidence>
<dbReference type="Proteomes" id="UP001596364">
    <property type="component" value="Unassembled WGS sequence"/>
</dbReference>
<dbReference type="PANTHER" id="PTHR32089">
    <property type="entry name" value="METHYL-ACCEPTING CHEMOTAXIS PROTEIN MCPB"/>
    <property type="match status" value="1"/>
</dbReference>
<dbReference type="Pfam" id="PF00015">
    <property type="entry name" value="MCPsignal"/>
    <property type="match status" value="1"/>
</dbReference>
<dbReference type="PROSITE" id="PS50111">
    <property type="entry name" value="CHEMOTAXIS_TRANSDUC_2"/>
    <property type="match status" value="1"/>
</dbReference>
<dbReference type="RefSeq" id="WP_377148655.1">
    <property type="nucleotide sequence ID" value="NZ_JBHSUS010000001.1"/>
</dbReference>
<keyword evidence="4" id="KW-0812">Transmembrane</keyword>
<evidence type="ECO:0000313" key="7">
    <source>
        <dbReference type="Proteomes" id="UP001596364"/>
    </source>
</evidence>
<keyword evidence="4" id="KW-0472">Membrane</keyword>
<comment type="subcellular location">
    <subcellularLocation>
        <location evidence="1">Membrane</location>
    </subcellularLocation>
</comment>
<feature type="domain" description="Methyl-accepting transducer" evidence="5">
    <location>
        <begin position="75"/>
        <end position="311"/>
    </location>
</feature>
<keyword evidence="4" id="KW-1133">Transmembrane helix</keyword>
<dbReference type="SUPFAM" id="SSF58104">
    <property type="entry name" value="Methyl-accepting chemotaxis protein (MCP) signaling domain"/>
    <property type="match status" value="1"/>
</dbReference>
<feature type="transmembrane region" description="Helical" evidence="4">
    <location>
        <begin position="6"/>
        <end position="39"/>
    </location>
</feature>
<organism evidence="6 7">
    <name type="scientific">Pseudobowmanella zhangzhouensis</name>
    <dbReference type="NCBI Taxonomy" id="1537679"/>
    <lineage>
        <taxon>Bacteria</taxon>
        <taxon>Pseudomonadati</taxon>
        <taxon>Pseudomonadota</taxon>
        <taxon>Gammaproteobacteria</taxon>
        <taxon>Alteromonadales</taxon>
        <taxon>Alteromonadaceae</taxon>
    </lineage>
</organism>
<proteinExistence type="predicted"/>
<evidence type="ECO:0000256" key="1">
    <source>
        <dbReference type="ARBA" id="ARBA00004370"/>
    </source>
</evidence>
<comment type="caution">
    <text evidence="6">The sequence shown here is derived from an EMBL/GenBank/DDBJ whole genome shotgun (WGS) entry which is preliminary data.</text>
</comment>
<dbReference type="InterPro" id="IPR004089">
    <property type="entry name" value="MCPsignal_dom"/>
</dbReference>
<evidence type="ECO:0000256" key="3">
    <source>
        <dbReference type="PROSITE-ProRule" id="PRU00284"/>
    </source>
</evidence>
<dbReference type="Gene3D" id="1.10.287.950">
    <property type="entry name" value="Methyl-accepting chemotaxis protein"/>
    <property type="match status" value="1"/>
</dbReference>
<gene>
    <name evidence="6" type="ORF">ACFP85_10695</name>
</gene>
<dbReference type="SMART" id="SM00283">
    <property type="entry name" value="MA"/>
    <property type="match status" value="1"/>
</dbReference>
<accession>A0ABW1XPN4</accession>
<evidence type="ECO:0000256" key="2">
    <source>
        <dbReference type="ARBA" id="ARBA00023224"/>
    </source>
</evidence>
<keyword evidence="7" id="KW-1185">Reference proteome</keyword>
<keyword evidence="2 3" id="KW-0807">Transducer</keyword>